<dbReference type="Pfam" id="PF01613">
    <property type="entry name" value="Flavin_Reduct"/>
    <property type="match status" value="1"/>
</dbReference>
<dbReference type="RefSeq" id="WP_092106478.1">
    <property type="nucleotide sequence ID" value="NZ_LT629739.1"/>
</dbReference>
<feature type="domain" description="Flavin reductase like" evidence="2">
    <location>
        <begin position="10"/>
        <end position="157"/>
    </location>
</feature>
<dbReference type="GO" id="GO:0010181">
    <property type="term" value="F:FMN binding"/>
    <property type="evidence" value="ECO:0007669"/>
    <property type="project" value="InterPro"/>
</dbReference>
<dbReference type="Proteomes" id="UP000199700">
    <property type="component" value="Chromosome"/>
</dbReference>
<dbReference type="SMART" id="SM00903">
    <property type="entry name" value="Flavin_Reduct"/>
    <property type="match status" value="1"/>
</dbReference>
<evidence type="ECO:0000313" key="3">
    <source>
        <dbReference type="EMBL" id="SDS76989.1"/>
    </source>
</evidence>
<organism evidence="3 4">
    <name type="scientific">Brevibacterium sandarakinum</name>
    <dbReference type="NCBI Taxonomy" id="629680"/>
    <lineage>
        <taxon>Bacteria</taxon>
        <taxon>Bacillati</taxon>
        <taxon>Actinomycetota</taxon>
        <taxon>Actinomycetes</taxon>
        <taxon>Micrococcales</taxon>
        <taxon>Brevibacteriaceae</taxon>
        <taxon>Brevibacterium</taxon>
    </lineage>
</organism>
<evidence type="ECO:0000259" key="2">
    <source>
        <dbReference type="SMART" id="SM00903"/>
    </source>
</evidence>
<accession>A0A1H1UYP7</accession>
<evidence type="ECO:0000256" key="1">
    <source>
        <dbReference type="ARBA" id="ARBA00023002"/>
    </source>
</evidence>
<dbReference type="Gene3D" id="2.30.110.10">
    <property type="entry name" value="Electron Transport, Fmn-binding Protein, Chain A"/>
    <property type="match status" value="1"/>
</dbReference>
<dbReference type="AlphaFoldDB" id="A0A1H1UYP7"/>
<dbReference type="PANTHER" id="PTHR30466">
    <property type="entry name" value="FLAVIN REDUCTASE"/>
    <property type="match status" value="1"/>
</dbReference>
<name>A0A1H1UYP7_BRESA</name>
<gene>
    <name evidence="3" type="ORF">SAMN04489751_2820</name>
</gene>
<keyword evidence="4" id="KW-1185">Reference proteome</keyword>
<proteinExistence type="predicted"/>
<dbReference type="InterPro" id="IPR050268">
    <property type="entry name" value="NADH-dep_flavin_reductase"/>
</dbReference>
<dbReference type="PANTHER" id="PTHR30466:SF15">
    <property type="entry name" value="POSSIBLE OXIDOREDUCTASE"/>
    <property type="match status" value="1"/>
</dbReference>
<dbReference type="InterPro" id="IPR012349">
    <property type="entry name" value="Split_barrel_FMN-bd"/>
</dbReference>
<reference evidence="3" key="1">
    <citation type="submission" date="2016-10" db="EMBL/GenBank/DDBJ databases">
        <authorList>
            <person name="Varghese N."/>
            <person name="Submissions S."/>
        </authorList>
    </citation>
    <scope>NUCLEOTIDE SEQUENCE [LARGE SCALE GENOMIC DNA]</scope>
    <source>
        <strain evidence="3">DSM 22082</strain>
    </source>
</reference>
<dbReference type="EMBL" id="LT629739">
    <property type="protein sequence ID" value="SDS76989.1"/>
    <property type="molecule type" value="Genomic_DNA"/>
</dbReference>
<keyword evidence="1" id="KW-0560">Oxidoreductase</keyword>
<evidence type="ECO:0000313" key="4">
    <source>
        <dbReference type="Proteomes" id="UP000199700"/>
    </source>
</evidence>
<protein>
    <submittedName>
        <fullName evidence="3">NADH-FMN oxidoreductase RutF, flavin reductase (DIM6/NTAB) family</fullName>
    </submittedName>
</protein>
<dbReference type="InterPro" id="IPR002563">
    <property type="entry name" value="Flavin_Rdtase-like_dom"/>
</dbReference>
<sequence length="169" mass="18107">MSEGSIDDLMSSADSPMIVVTTSAEGERAGCLVGFHSQSSISPEHYCFWLSKANHTYRVSLRSTHFAVHFLTAEDLAVAEHFGALTGEETDKFSGLDVDTTTDGVPLLRALPNRMLVKRIVMSDDGGDHVGVTAQVVSVETTGSFAPLRLSDVGDLSPGHDSDERVIDP</sequence>
<dbReference type="STRING" id="629680.SAMN04489751_2820"/>
<dbReference type="GO" id="GO:0042602">
    <property type="term" value="F:riboflavin reductase (NADPH) activity"/>
    <property type="evidence" value="ECO:0007669"/>
    <property type="project" value="TreeGrafter"/>
</dbReference>
<dbReference type="SUPFAM" id="SSF50475">
    <property type="entry name" value="FMN-binding split barrel"/>
    <property type="match status" value="1"/>
</dbReference>
<dbReference type="OrthoDB" id="3176898at2"/>